<evidence type="ECO:0000259" key="2">
    <source>
        <dbReference type="SMART" id="SM00065"/>
    </source>
</evidence>
<proteinExistence type="predicted"/>
<dbReference type="Gene3D" id="3.60.40.10">
    <property type="entry name" value="PPM-type phosphatase domain"/>
    <property type="match status" value="1"/>
</dbReference>
<organism evidence="4 5">
    <name type="scientific">Chloroflexus aurantiacus (strain ATCC 29366 / DSM 635 / J-10-fl)</name>
    <dbReference type="NCBI Taxonomy" id="324602"/>
    <lineage>
        <taxon>Bacteria</taxon>
        <taxon>Bacillati</taxon>
        <taxon>Chloroflexota</taxon>
        <taxon>Chloroflexia</taxon>
        <taxon>Chloroflexales</taxon>
        <taxon>Chloroflexineae</taxon>
        <taxon>Chloroflexaceae</taxon>
        <taxon>Chloroflexus</taxon>
    </lineage>
</organism>
<dbReference type="SUPFAM" id="SSF81606">
    <property type="entry name" value="PP2C-like"/>
    <property type="match status" value="1"/>
</dbReference>
<dbReference type="GO" id="GO:0016791">
    <property type="term" value="F:phosphatase activity"/>
    <property type="evidence" value="ECO:0000318"/>
    <property type="project" value="GO_Central"/>
</dbReference>
<dbReference type="eggNOG" id="COG2203">
    <property type="taxonomic scope" value="Bacteria"/>
</dbReference>
<evidence type="ECO:0000256" key="1">
    <source>
        <dbReference type="ARBA" id="ARBA00022801"/>
    </source>
</evidence>
<dbReference type="PATRIC" id="fig|324602.8.peg.1673"/>
<evidence type="ECO:0000259" key="3">
    <source>
        <dbReference type="SMART" id="SM00331"/>
    </source>
</evidence>
<sequence length="513" mass="56970">MPERTSMLVSLLSSQYTRFQAMAEAWLAQGAQTFGVYEQGRPLAYWPAGQRMLPPDLTAAIYRYDEVIGELRLTGLRDEAARQRLQAEAGLISYIVQLEHELQCMTADLVTSQDQQLALYRLTQAMRDLVTIRETLQAVVNEALRMLKGRAGFATYVAANGGEPIVVQSSACGLNNEVIWRLYWQLQTEDRPLLLREDDGDLRRPPGVHNLLLLPIRVRGMMMASLGIIDRAEGFGTPELKLGRAITDQASAQIERILLYQEMVEQARLRSEMDLARRVQTDLLPRTLPEVAGLDIYAYSRPALQVGGDFFDFINIPNHPFIFTIGDVSGKGVSAALLMSMTRTALHSKAQFMPSPTPASVMRQSSEDLYNDFTRIGVFATIFVGQYDHSNREIMYTNAGHAPVIYRPCHGKAELLLADHTAVGVLPVNNFQNRYLAMRPGDLLIVATDGFSDARNADDELFGIDRLLAAVDELAEQPARAIADGLFSVVDRFSAGHPQDDDQTIIVIKGAAL</sequence>
<name>A9WAE0_CHLAA</name>
<dbReference type="PANTHER" id="PTHR43156:SF2">
    <property type="entry name" value="STAGE II SPORULATION PROTEIN E"/>
    <property type="match status" value="1"/>
</dbReference>
<dbReference type="InterPro" id="IPR029016">
    <property type="entry name" value="GAF-like_dom_sf"/>
</dbReference>
<gene>
    <name evidence="4" type="ordered locus">Caur_1471</name>
</gene>
<dbReference type="SMART" id="SM00065">
    <property type="entry name" value="GAF"/>
    <property type="match status" value="1"/>
</dbReference>
<dbReference type="SMART" id="SM00331">
    <property type="entry name" value="PP2C_SIG"/>
    <property type="match status" value="1"/>
</dbReference>
<dbReference type="eggNOG" id="COG2208">
    <property type="taxonomic scope" value="Bacteria"/>
</dbReference>
<accession>A9WAE0</accession>
<dbReference type="Pfam" id="PF07228">
    <property type="entry name" value="SpoIIE"/>
    <property type="match status" value="1"/>
</dbReference>
<evidence type="ECO:0000313" key="5">
    <source>
        <dbReference type="Proteomes" id="UP000002008"/>
    </source>
</evidence>
<dbReference type="KEGG" id="cau:Caur_1471"/>
<dbReference type="EMBL" id="CP000909">
    <property type="protein sequence ID" value="ABY34699.1"/>
    <property type="molecule type" value="Genomic_DNA"/>
</dbReference>
<reference evidence="5" key="1">
    <citation type="journal article" date="2011" name="BMC Genomics">
        <title>Complete genome sequence of the filamentous anoxygenic phototrophic bacterium Chloroflexus aurantiacus.</title>
        <authorList>
            <person name="Tang K.H."/>
            <person name="Barry K."/>
            <person name="Chertkov O."/>
            <person name="Dalin E."/>
            <person name="Han C.S."/>
            <person name="Hauser L.J."/>
            <person name="Honchak B.M."/>
            <person name="Karbach L.E."/>
            <person name="Land M.L."/>
            <person name="Lapidus A."/>
            <person name="Larimer F.W."/>
            <person name="Mikhailova N."/>
            <person name="Pitluck S."/>
            <person name="Pierson B.K."/>
            <person name="Blankenship R.E."/>
        </authorList>
    </citation>
    <scope>NUCLEOTIDE SEQUENCE [LARGE SCALE GENOMIC DNA]</scope>
    <source>
        <strain evidence="5">ATCC 29366 / DSM 635 / J-10-fl</strain>
    </source>
</reference>
<feature type="domain" description="GAF" evidence="2">
    <location>
        <begin position="131"/>
        <end position="264"/>
    </location>
</feature>
<dbReference type="Pfam" id="PF01590">
    <property type="entry name" value="GAF"/>
    <property type="match status" value="1"/>
</dbReference>
<protein>
    <submittedName>
        <fullName evidence="4">Stage II sporulation E family protein</fullName>
    </submittedName>
</protein>
<dbReference type="EnsemblBacteria" id="ABY34699">
    <property type="protein sequence ID" value="ABY34699"/>
    <property type="gene ID" value="Caur_1471"/>
</dbReference>
<keyword evidence="5" id="KW-1185">Reference proteome</keyword>
<dbReference type="InterPro" id="IPR036457">
    <property type="entry name" value="PPM-type-like_dom_sf"/>
</dbReference>
<feature type="domain" description="PPM-type phosphatase" evidence="3">
    <location>
        <begin position="291"/>
        <end position="510"/>
    </location>
</feature>
<dbReference type="HOGENOM" id="CLU_000445_43_6_0"/>
<dbReference type="SUPFAM" id="SSF55781">
    <property type="entry name" value="GAF domain-like"/>
    <property type="match status" value="1"/>
</dbReference>
<dbReference type="PANTHER" id="PTHR43156">
    <property type="entry name" value="STAGE II SPORULATION PROTEIN E-RELATED"/>
    <property type="match status" value="1"/>
</dbReference>
<evidence type="ECO:0000313" key="4">
    <source>
        <dbReference type="EMBL" id="ABY34699.1"/>
    </source>
</evidence>
<dbReference type="Proteomes" id="UP000002008">
    <property type="component" value="Chromosome"/>
</dbReference>
<dbReference type="STRING" id="324602.Caur_1471"/>
<dbReference type="InParanoid" id="A9WAE0"/>
<dbReference type="InterPro" id="IPR001932">
    <property type="entry name" value="PPM-type_phosphatase-like_dom"/>
</dbReference>
<dbReference type="InterPro" id="IPR052016">
    <property type="entry name" value="Bact_Sigma-Reg"/>
</dbReference>
<dbReference type="InterPro" id="IPR003018">
    <property type="entry name" value="GAF"/>
</dbReference>
<keyword evidence="1" id="KW-0378">Hydrolase</keyword>
<dbReference type="Gene3D" id="3.30.450.40">
    <property type="match status" value="1"/>
</dbReference>
<dbReference type="AlphaFoldDB" id="A9WAE0"/>